<name>A0A455SW36_9CHLR</name>
<dbReference type="InterPro" id="IPR013324">
    <property type="entry name" value="RNA_pol_sigma_r3/r4-like"/>
</dbReference>
<dbReference type="InterPro" id="IPR036388">
    <property type="entry name" value="WH-like_DNA-bd_sf"/>
</dbReference>
<dbReference type="AlphaFoldDB" id="A0A455SW36"/>
<gene>
    <name evidence="1" type="ORF">KTC_58730</name>
</gene>
<organism evidence="1">
    <name type="scientific">Thermosporothrix sp. COM3</name>
    <dbReference type="NCBI Taxonomy" id="2490863"/>
    <lineage>
        <taxon>Bacteria</taxon>
        <taxon>Bacillati</taxon>
        <taxon>Chloroflexota</taxon>
        <taxon>Ktedonobacteria</taxon>
        <taxon>Ktedonobacterales</taxon>
        <taxon>Thermosporotrichaceae</taxon>
        <taxon>Thermosporothrix</taxon>
    </lineage>
</organism>
<dbReference type="Gene3D" id="1.10.10.10">
    <property type="entry name" value="Winged helix-like DNA-binding domain superfamily/Winged helix DNA-binding domain"/>
    <property type="match status" value="1"/>
</dbReference>
<evidence type="ECO:0008006" key="2">
    <source>
        <dbReference type="Google" id="ProtNLM"/>
    </source>
</evidence>
<accession>A0A455SW36</accession>
<dbReference type="SUPFAM" id="SSF88659">
    <property type="entry name" value="Sigma3 and sigma4 domains of RNA polymerase sigma factors"/>
    <property type="match status" value="1"/>
</dbReference>
<reference evidence="1" key="1">
    <citation type="submission" date="2018-12" db="EMBL/GenBank/DDBJ databases">
        <title>Novel natural products biosynthetic potential of the class Ktedonobacteria.</title>
        <authorList>
            <person name="Zheng Y."/>
            <person name="Saitou A."/>
            <person name="Wang C.M."/>
            <person name="Toyoda A."/>
            <person name="Minakuchi Y."/>
            <person name="Sekiguchi Y."/>
            <person name="Ueda K."/>
            <person name="Takano H."/>
            <person name="Sakai Y."/>
            <person name="Yokota A."/>
            <person name="Yabe S."/>
        </authorList>
    </citation>
    <scope>NUCLEOTIDE SEQUENCE</scope>
    <source>
        <strain evidence="1">COM3</strain>
    </source>
</reference>
<evidence type="ECO:0000313" key="1">
    <source>
        <dbReference type="EMBL" id="BBH91122.1"/>
    </source>
</evidence>
<dbReference type="EMBL" id="AP019376">
    <property type="protein sequence ID" value="BBH91122.1"/>
    <property type="molecule type" value="Genomic_DNA"/>
</dbReference>
<sequence>MDEISENIRERCKAVAIKAITRYTQELTTVDEVVIKMLEEYKHVGWDLAQATHKDLMRIAQRVCSRILYHACRSTDQQLCNLAFANVRRYLLQALHYTRYAQELEKLAGSQEDVLHQVMEILYRETLADGGPTDPTTFLKWTQVILLRQARAYLLQQIKEQQKDLLIPEANSSDTCIVDPEQQAVRNELYELLIRAIVSLRNQRYRLILLYSYIGGWSDQELAAILQASLQDVYLWRHRAIKALRNRPDIMEVLRSLRE</sequence>
<proteinExistence type="predicted"/>
<protein>
    <recommendedName>
        <fullName evidence="2">RNA polymerase sigma factor 70 region 4 type 2 domain-containing protein</fullName>
    </recommendedName>
</protein>